<name>A0ABV0GZC2_9NEIS</name>
<protein>
    <recommendedName>
        <fullName evidence="3">Eps11J</fullName>
    </recommendedName>
</protein>
<sequence>MGIKNLNGKRVLFVAPRFFSYEIDIKSELERRGAIVDWLPDRPYDTPVLKALTSLSPSWILPFADRLYEQLLNNFSAQHYDIILVINGQTLSRSTLTRLRATYPQSRFVLYMWDSIANRKHVQYNLAHFDRICTFDPTDAKQYGMVLRPLFYGHGFETPTVPSSTQYHISFIGTAHTDRFQVVNSLRKKLSNDISSYWYLYLQAPWVFQYYRLTRPAMREAKQEDFHFKPLEKRMLHTLFANSHTVLDIEHPNQVGLTMRTFETLGSGKKLATTNMEVRNYDFFSEQNICIIDRKSPFIPHDFLVTPFEPLAESIRKRYSIEGWIDELLEL</sequence>
<gene>
    <name evidence="1" type="ORF">ABH309_01765</name>
</gene>
<evidence type="ECO:0000313" key="2">
    <source>
        <dbReference type="Proteomes" id="UP001438292"/>
    </source>
</evidence>
<accession>A0ABV0GZC2</accession>
<dbReference type="Proteomes" id="UP001438292">
    <property type="component" value="Unassembled WGS sequence"/>
</dbReference>
<proteinExistence type="predicted"/>
<dbReference type="RefSeq" id="WP_346196252.1">
    <property type="nucleotide sequence ID" value="NZ_JBDJHV010000040.1"/>
</dbReference>
<reference evidence="1 2" key="1">
    <citation type="submission" date="2024-05" db="EMBL/GenBank/DDBJ databases">
        <authorList>
            <person name="De Oliveira J.P."/>
            <person name="Noriler S.A."/>
            <person name="De Oliveira A.G."/>
            <person name="Sipoli D.S."/>
        </authorList>
    </citation>
    <scope>NUCLEOTIDE SEQUENCE [LARGE SCALE GENOMIC DNA]</scope>
    <source>
        <strain evidence="1 2">LABIM186</strain>
    </source>
</reference>
<comment type="caution">
    <text evidence="1">The sequence shown here is derived from an EMBL/GenBank/DDBJ whole genome shotgun (WGS) entry which is preliminary data.</text>
</comment>
<evidence type="ECO:0008006" key="3">
    <source>
        <dbReference type="Google" id="ProtNLM"/>
    </source>
</evidence>
<organism evidence="1 2">
    <name type="scientific">Chromobacterium piscinae</name>
    <dbReference type="NCBI Taxonomy" id="686831"/>
    <lineage>
        <taxon>Bacteria</taxon>
        <taxon>Pseudomonadati</taxon>
        <taxon>Pseudomonadota</taxon>
        <taxon>Betaproteobacteria</taxon>
        <taxon>Neisseriales</taxon>
        <taxon>Chromobacteriaceae</taxon>
        <taxon>Chromobacterium</taxon>
    </lineage>
</organism>
<keyword evidence="2" id="KW-1185">Reference proteome</keyword>
<dbReference type="EMBL" id="JBDQQU010000001">
    <property type="protein sequence ID" value="MEO3953168.1"/>
    <property type="molecule type" value="Genomic_DNA"/>
</dbReference>
<evidence type="ECO:0000313" key="1">
    <source>
        <dbReference type="EMBL" id="MEO3953168.1"/>
    </source>
</evidence>